<reference evidence="1 2" key="1">
    <citation type="submission" date="2017-11" db="EMBL/GenBank/DDBJ databases">
        <title>Infants hospitalized years apart are colonized by the same room-sourced microbial strains.</title>
        <authorList>
            <person name="Brooks B."/>
            <person name="Olm M.R."/>
            <person name="Firek B.A."/>
            <person name="Baker R."/>
            <person name="Thomas B.C."/>
            <person name="Morowitz M.J."/>
            <person name="Banfield J.F."/>
        </authorList>
    </citation>
    <scope>NUCLEOTIDE SEQUENCE [LARGE SCALE GENOMIC DNA]</scope>
    <source>
        <strain evidence="1">S2_012_000_R3_87</strain>
    </source>
</reference>
<evidence type="ECO:0000313" key="1">
    <source>
        <dbReference type="EMBL" id="PZO97424.1"/>
    </source>
</evidence>
<name>A0A2W5AS35_9CORY</name>
<evidence type="ECO:0000313" key="2">
    <source>
        <dbReference type="Proteomes" id="UP000249451"/>
    </source>
</evidence>
<comment type="caution">
    <text evidence="1">The sequence shown here is derived from an EMBL/GenBank/DDBJ whole genome shotgun (WGS) entry which is preliminary data.</text>
</comment>
<accession>A0A2W5AS35</accession>
<organism evidence="1 2">
    <name type="scientific">Corynebacterium urealyticum</name>
    <dbReference type="NCBI Taxonomy" id="43771"/>
    <lineage>
        <taxon>Bacteria</taxon>
        <taxon>Bacillati</taxon>
        <taxon>Actinomycetota</taxon>
        <taxon>Actinomycetes</taxon>
        <taxon>Mycobacteriales</taxon>
        <taxon>Corynebacteriaceae</taxon>
        <taxon>Corynebacterium</taxon>
    </lineage>
</organism>
<protein>
    <submittedName>
        <fullName evidence="1">Uncharacterized protein</fullName>
    </submittedName>
</protein>
<proteinExistence type="predicted"/>
<sequence length="84" mass="9073">MGEVVTAWWEETTTAVANTVAEATAAWETEQAPAQLTRYAQHALLPKEIGAHASSIQAWDYHLGLILRALDAAGIPHHITTIGQ</sequence>
<dbReference type="EMBL" id="QFNY01000413">
    <property type="protein sequence ID" value="PZO97424.1"/>
    <property type="molecule type" value="Genomic_DNA"/>
</dbReference>
<dbReference type="Proteomes" id="UP000249451">
    <property type="component" value="Unassembled WGS sequence"/>
</dbReference>
<gene>
    <name evidence="1" type="ORF">DI609_13180</name>
</gene>
<dbReference type="AlphaFoldDB" id="A0A2W5AS35"/>